<dbReference type="AlphaFoldDB" id="A0A8T0WMX3"/>
<protein>
    <submittedName>
        <fullName evidence="2">Uncharacterized protein</fullName>
    </submittedName>
</protein>
<organism evidence="2 3">
    <name type="scientific">Panicum virgatum</name>
    <name type="common">Blackwell switchgrass</name>
    <dbReference type="NCBI Taxonomy" id="38727"/>
    <lineage>
        <taxon>Eukaryota</taxon>
        <taxon>Viridiplantae</taxon>
        <taxon>Streptophyta</taxon>
        <taxon>Embryophyta</taxon>
        <taxon>Tracheophyta</taxon>
        <taxon>Spermatophyta</taxon>
        <taxon>Magnoliopsida</taxon>
        <taxon>Liliopsida</taxon>
        <taxon>Poales</taxon>
        <taxon>Poaceae</taxon>
        <taxon>PACMAD clade</taxon>
        <taxon>Panicoideae</taxon>
        <taxon>Panicodae</taxon>
        <taxon>Paniceae</taxon>
        <taxon>Panicinae</taxon>
        <taxon>Panicum</taxon>
        <taxon>Panicum sect. Hiantes</taxon>
    </lineage>
</organism>
<evidence type="ECO:0000313" key="2">
    <source>
        <dbReference type="EMBL" id="KAG2645973.1"/>
    </source>
</evidence>
<evidence type="ECO:0000313" key="3">
    <source>
        <dbReference type="Proteomes" id="UP000823388"/>
    </source>
</evidence>
<keyword evidence="3" id="KW-1185">Reference proteome</keyword>
<dbReference type="Proteomes" id="UP000823388">
    <property type="component" value="Chromosome 2K"/>
</dbReference>
<feature type="compositionally biased region" description="Basic and acidic residues" evidence="1">
    <location>
        <begin position="15"/>
        <end position="47"/>
    </location>
</feature>
<accession>A0A8T0WMX3</accession>
<sequence length="156" mass="18185">MGAVLPKLAALLQLEEPKRETADSSRKQEEDMASRSSERRAPADARLRPRRSRREWQGDPYVEDEEYWRKLRRDLPNDIEDSVGRFVVRLLTERKPAAAWVREIRRRDRGFDGESGRAPPQATGSGRGARMWRLQPRRRLARMHLRRSAEAGRLAT</sequence>
<feature type="region of interest" description="Disordered" evidence="1">
    <location>
        <begin position="110"/>
        <end position="133"/>
    </location>
</feature>
<comment type="caution">
    <text evidence="2">The sequence shown here is derived from an EMBL/GenBank/DDBJ whole genome shotgun (WGS) entry which is preliminary data.</text>
</comment>
<proteinExistence type="predicted"/>
<feature type="region of interest" description="Disordered" evidence="1">
    <location>
        <begin position="14"/>
        <end position="55"/>
    </location>
</feature>
<gene>
    <name evidence="2" type="ORF">PVAP13_2KG479005</name>
</gene>
<evidence type="ECO:0000256" key="1">
    <source>
        <dbReference type="SAM" id="MobiDB-lite"/>
    </source>
</evidence>
<name>A0A8T0WMX3_PANVG</name>
<reference evidence="2" key="1">
    <citation type="submission" date="2020-05" db="EMBL/GenBank/DDBJ databases">
        <title>WGS assembly of Panicum virgatum.</title>
        <authorList>
            <person name="Lovell J.T."/>
            <person name="Jenkins J."/>
            <person name="Shu S."/>
            <person name="Juenger T.E."/>
            <person name="Schmutz J."/>
        </authorList>
    </citation>
    <scope>NUCLEOTIDE SEQUENCE</scope>
    <source>
        <strain evidence="2">AP13</strain>
    </source>
</reference>
<dbReference type="EMBL" id="CM029039">
    <property type="protein sequence ID" value="KAG2645973.1"/>
    <property type="molecule type" value="Genomic_DNA"/>
</dbReference>